<dbReference type="SUPFAM" id="SSF47729">
    <property type="entry name" value="IHF-like DNA-binding proteins"/>
    <property type="match status" value="1"/>
</dbReference>
<accession>A0A9D6A9A2</accession>
<name>A0A9D6A9A2_9BACT</name>
<sequence length="162" mass="17954">MSIKYKMYQLNNTKSKYHKYWYARTAYMGTIGTRQLAVRISDRCTVTEPDILAVLSALVSEMSHNLQNGMRIKLDGFGTFKLAISSTGSKERKDFVAAKQIRCPHVLFQPETHVGADKVRVKNFVTGVKVEELATYIGTKKKKDDTNPSGGGATPGGGQQHP</sequence>
<dbReference type="GO" id="GO:0003677">
    <property type="term" value="F:DNA binding"/>
    <property type="evidence" value="ECO:0007669"/>
    <property type="project" value="UniProtKB-KW"/>
</dbReference>
<dbReference type="InterPro" id="IPR005902">
    <property type="entry name" value="HU_DNA-bd_put"/>
</dbReference>
<protein>
    <submittedName>
        <fullName evidence="3">HU family DNA-binding protein</fullName>
    </submittedName>
</protein>
<dbReference type="NCBIfam" id="TIGR01201">
    <property type="entry name" value="HU_rel"/>
    <property type="match status" value="1"/>
</dbReference>
<feature type="compositionally biased region" description="Gly residues" evidence="2">
    <location>
        <begin position="149"/>
        <end position="162"/>
    </location>
</feature>
<evidence type="ECO:0000313" key="4">
    <source>
        <dbReference type="Proteomes" id="UP000787419"/>
    </source>
</evidence>
<dbReference type="Proteomes" id="UP000787419">
    <property type="component" value="Unassembled WGS sequence"/>
</dbReference>
<feature type="region of interest" description="Disordered" evidence="2">
    <location>
        <begin position="139"/>
        <end position="162"/>
    </location>
</feature>
<organism evidence="3 4">
    <name type="scientific">Prevotella nigrescens</name>
    <dbReference type="NCBI Taxonomy" id="28133"/>
    <lineage>
        <taxon>Bacteria</taxon>
        <taxon>Pseudomonadati</taxon>
        <taxon>Bacteroidota</taxon>
        <taxon>Bacteroidia</taxon>
        <taxon>Bacteroidales</taxon>
        <taxon>Prevotellaceae</taxon>
        <taxon>Prevotella</taxon>
    </lineage>
</organism>
<dbReference type="InterPro" id="IPR041607">
    <property type="entry name" value="HU-HIG"/>
</dbReference>
<evidence type="ECO:0000256" key="1">
    <source>
        <dbReference type="ARBA" id="ARBA00023125"/>
    </source>
</evidence>
<evidence type="ECO:0000256" key="2">
    <source>
        <dbReference type="SAM" id="MobiDB-lite"/>
    </source>
</evidence>
<comment type="caution">
    <text evidence="3">The sequence shown here is derived from an EMBL/GenBank/DDBJ whole genome shotgun (WGS) entry which is preliminary data.</text>
</comment>
<proteinExistence type="predicted"/>
<dbReference type="EMBL" id="JABZTM010000002">
    <property type="protein sequence ID" value="MBF1445819.1"/>
    <property type="molecule type" value="Genomic_DNA"/>
</dbReference>
<evidence type="ECO:0000313" key="3">
    <source>
        <dbReference type="EMBL" id="MBF1445819.1"/>
    </source>
</evidence>
<gene>
    <name evidence="3" type="ORF">HXN55_00310</name>
</gene>
<dbReference type="InterPro" id="IPR010992">
    <property type="entry name" value="IHF-like_DNA-bd_dom_sf"/>
</dbReference>
<keyword evidence="1 3" id="KW-0238">DNA-binding</keyword>
<dbReference type="Gene3D" id="4.10.520.10">
    <property type="entry name" value="IHF-like DNA-binding proteins"/>
    <property type="match status" value="1"/>
</dbReference>
<dbReference type="RefSeq" id="WP_004367532.1">
    <property type="nucleotide sequence ID" value="NZ_CAJPQZ010000054.1"/>
</dbReference>
<reference evidence="3" key="1">
    <citation type="submission" date="2020-04" db="EMBL/GenBank/DDBJ databases">
        <title>Deep metagenomics examines the oral microbiome during advanced dental caries in children, revealing novel taxa and co-occurrences with host molecules.</title>
        <authorList>
            <person name="Baker J.L."/>
            <person name="Morton J.T."/>
            <person name="Dinis M."/>
            <person name="Alvarez R."/>
            <person name="Tran N.C."/>
            <person name="Knight R."/>
            <person name="Edlund A."/>
        </authorList>
    </citation>
    <scope>NUCLEOTIDE SEQUENCE</scope>
    <source>
        <strain evidence="3">JCVI_32_bin.50</strain>
    </source>
</reference>
<dbReference type="AlphaFoldDB" id="A0A9D6A9A2"/>
<dbReference type="Pfam" id="PF18291">
    <property type="entry name" value="HU-HIG"/>
    <property type="match status" value="1"/>
</dbReference>